<gene>
    <name evidence="1" type="ORF">D0435_14850</name>
</gene>
<sequence length="116" mass="12374">MSIQKTISGNKTHKILGEAYGLASFATLGTGEYKVDLSYSVVVKNGKISSVSTPKLSFPMMSGGLSYDNISINKVPETHKVSVTARYDIVKKANLGMINIKAETDTEVFGVAALLS</sequence>
<keyword evidence="2" id="KW-1185">Reference proteome</keyword>
<name>A0A845QMA2_9FIRM</name>
<reference evidence="1 2" key="1">
    <citation type="submission" date="2018-08" db="EMBL/GenBank/DDBJ databases">
        <title>Murine metabolic-syndrome-specific gut microbial biobank.</title>
        <authorList>
            <person name="Liu C."/>
        </authorList>
    </citation>
    <scope>NUCLEOTIDE SEQUENCE [LARGE SCALE GENOMIC DNA]</scope>
    <source>
        <strain evidence="1 2">28</strain>
    </source>
</reference>
<comment type="caution">
    <text evidence="1">The sequence shown here is derived from an EMBL/GenBank/DDBJ whole genome shotgun (WGS) entry which is preliminary data.</text>
</comment>
<evidence type="ECO:0000313" key="2">
    <source>
        <dbReference type="Proteomes" id="UP000446866"/>
    </source>
</evidence>
<organism evidence="1 2">
    <name type="scientific">Anaerotruncus colihominis</name>
    <dbReference type="NCBI Taxonomy" id="169435"/>
    <lineage>
        <taxon>Bacteria</taxon>
        <taxon>Bacillati</taxon>
        <taxon>Bacillota</taxon>
        <taxon>Clostridia</taxon>
        <taxon>Eubacteriales</taxon>
        <taxon>Oscillospiraceae</taxon>
        <taxon>Anaerotruncus</taxon>
    </lineage>
</organism>
<dbReference type="Proteomes" id="UP000446866">
    <property type="component" value="Unassembled WGS sequence"/>
</dbReference>
<accession>A0A845QMA2</accession>
<proteinExistence type="predicted"/>
<protein>
    <submittedName>
        <fullName evidence="1">Uncharacterized protein</fullName>
    </submittedName>
</protein>
<dbReference type="AlphaFoldDB" id="A0A845QMA2"/>
<evidence type="ECO:0000313" key="1">
    <source>
        <dbReference type="EMBL" id="NBH62919.1"/>
    </source>
</evidence>
<dbReference type="EMBL" id="QXWK01000042">
    <property type="protein sequence ID" value="NBH62919.1"/>
    <property type="molecule type" value="Genomic_DNA"/>
</dbReference>